<keyword evidence="3" id="KW-1003">Cell membrane</keyword>
<evidence type="ECO:0000313" key="11">
    <source>
        <dbReference type="EMBL" id="MFL9829527.1"/>
    </source>
</evidence>
<evidence type="ECO:0000256" key="2">
    <source>
        <dbReference type="ARBA" id="ARBA00008017"/>
    </source>
</evidence>
<dbReference type="Gene3D" id="3.30.70.100">
    <property type="match status" value="1"/>
</dbReference>
<feature type="domain" description="Mechanosensitive ion channel MscS C-terminal" evidence="9">
    <location>
        <begin position="186"/>
        <end position="269"/>
    </location>
</feature>
<evidence type="ECO:0000256" key="3">
    <source>
        <dbReference type="ARBA" id="ARBA00022475"/>
    </source>
</evidence>
<dbReference type="SUPFAM" id="SSF82689">
    <property type="entry name" value="Mechanosensitive channel protein MscS (YggB), C-terminal domain"/>
    <property type="match status" value="1"/>
</dbReference>
<feature type="domain" description="Mechanosensitive ion channel transmembrane helices 2/3" evidence="10">
    <location>
        <begin position="69"/>
        <end position="111"/>
    </location>
</feature>
<keyword evidence="6 7" id="KW-0472">Membrane</keyword>
<evidence type="ECO:0000259" key="9">
    <source>
        <dbReference type="Pfam" id="PF21082"/>
    </source>
</evidence>
<name>A0ABW8XPS5_9FLAO</name>
<dbReference type="Pfam" id="PF05552">
    <property type="entry name" value="MS_channel_1st_1"/>
    <property type="match status" value="1"/>
</dbReference>
<dbReference type="InterPro" id="IPR045275">
    <property type="entry name" value="MscS_archaea/bacteria_type"/>
</dbReference>
<dbReference type="InterPro" id="IPR008910">
    <property type="entry name" value="MSC_TM_helix"/>
</dbReference>
<evidence type="ECO:0000256" key="1">
    <source>
        <dbReference type="ARBA" id="ARBA00004651"/>
    </source>
</evidence>
<dbReference type="SUPFAM" id="SSF82861">
    <property type="entry name" value="Mechanosensitive channel protein MscS (YggB), transmembrane region"/>
    <property type="match status" value="1"/>
</dbReference>
<dbReference type="Pfam" id="PF21088">
    <property type="entry name" value="MS_channel_1st"/>
    <property type="match status" value="1"/>
</dbReference>
<dbReference type="InterPro" id="IPR010920">
    <property type="entry name" value="LSM_dom_sf"/>
</dbReference>
<comment type="similarity">
    <text evidence="2">Belongs to the MscS (TC 1.A.23) family.</text>
</comment>
<dbReference type="PANTHER" id="PTHR30221:SF1">
    <property type="entry name" value="SMALL-CONDUCTANCE MECHANOSENSITIVE CHANNEL"/>
    <property type="match status" value="1"/>
</dbReference>
<feature type="transmembrane region" description="Helical" evidence="7">
    <location>
        <begin position="62"/>
        <end position="85"/>
    </location>
</feature>
<dbReference type="InterPro" id="IPR006685">
    <property type="entry name" value="MscS_channel_2nd"/>
</dbReference>
<comment type="subcellular location">
    <subcellularLocation>
        <location evidence="1">Cell membrane</location>
        <topology evidence="1">Multi-pass membrane protein</topology>
    </subcellularLocation>
</comment>
<dbReference type="Pfam" id="PF21082">
    <property type="entry name" value="MS_channel_3rd"/>
    <property type="match status" value="1"/>
</dbReference>
<evidence type="ECO:0000259" key="8">
    <source>
        <dbReference type="Pfam" id="PF00924"/>
    </source>
</evidence>
<gene>
    <name evidence="11" type="ORF">ABS764_01565</name>
</gene>
<dbReference type="InterPro" id="IPR023408">
    <property type="entry name" value="MscS_beta-dom_sf"/>
</dbReference>
<comment type="caution">
    <text evidence="11">The sequence shown here is derived from an EMBL/GenBank/DDBJ whole genome shotgun (WGS) entry which is preliminary data.</text>
</comment>
<keyword evidence="12" id="KW-1185">Reference proteome</keyword>
<sequence>MDINKITDLITEKLTVWSEALIKLLPNIAVAAIVMVLGFYLAKFIQKTATRLIGKISKNLTLNNLFSSIIYFIFLGIVIFTVLSILKLDKAVTSILAGAGILGLALAFAFQDIAANFMSGIFISFRKPLKVGDIVEIRDYMGKVKEVNLRDTIIETFQGKTVIIPNKEVFQNPIENYSFLQKRRFDLSVGVSYGDDLEKVRQITLDAVSDIAELSKEDTINVFFVEFGDSSVNLSVRMWINTPEQSVYNKVGSEAIIKIKKAYDANDIMIPFPIRTLDFGIKGGTTLNEMPVQIKQEKE</sequence>
<dbReference type="SUPFAM" id="SSF50182">
    <property type="entry name" value="Sm-like ribonucleoproteins"/>
    <property type="match status" value="1"/>
</dbReference>
<feature type="transmembrane region" description="Helical" evidence="7">
    <location>
        <begin position="20"/>
        <end position="42"/>
    </location>
</feature>
<dbReference type="PANTHER" id="PTHR30221">
    <property type="entry name" value="SMALL-CONDUCTANCE MECHANOSENSITIVE CHANNEL"/>
    <property type="match status" value="1"/>
</dbReference>
<evidence type="ECO:0000313" key="12">
    <source>
        <dbReference type="Proteomes" id="UP001629260"/>
    </source>
</evidence>
<accession>A0ABW8XPS5</accession>
<dbReference type="InterPro" id="IPR011014">
    <property type="entry name" value="MscS_channel_TM-2"/>
</dbReference>
<dbReference type="Pfam" id="PF00924">
    <property type="entry name" value="MS_channel_2nd"/>
    <property type="match status" value="1"/>
</dbReference>
<dbReference type="InterPro" id="IPR049142">
    <property type="entry name" value="MS_channel_1st"/>
</dbReference>
<feature type="domain" description="Mechanosensitive ion channel MscS" evidence="8">
    <location>
        <begin position="112"/>
        <end position="178"/>
    </location>
</feature>
<dbReference type="Gene3D" id="2.30.30.60">
    <property type="match status" value="1"/>
</dbReference>
<protein>
    <submittedName>
        <fullName evidence="11">Mechanosensitive ion channel family protein</fullName>
    </submittedName>
</protein>
<dbReference type="InterPro" id="IPR011066">
    <property type="entry name" value="MscS_channel_C_sf"/>
</dbReference>
<feature type="transmembrane region" description="Helical" evidence="7">
    <location>
        <begin position="91"/>
        <end position="110"/>
    </location>
</feature>
<keyword evidence="5 7" id="KW-1133">Transmembrane helix</keyword>
<reference evidence="11 12" key="1">
    <citation type="submission" date="2024-06" db="EMBL/GenBank/DDBJ databases">
        <authorList>
            <person name="Kaempfer P."/>
            <person name="Viver T."/>
        </authorList>
    </citation>
    <scope>NUCLEOTIDE SEQUENCE [LARGE SCALE GENOMIC DNA]</scope>
    <source>
        <strain evidence="11 12">ST-87</strain>
    </source>
</reference>
<evidence type="ECO:0000256" key="7">
    <source>
        <dbReference type="SAM" id="Phobius"/>
    </source>
</evidence>
<dbReference type="Gene3D" id="1.10.287.1260">
    <property type="match status" value="1"/>
</dbReference>
<dbReference type="Proteomes" id="UP001629260">
    <property type="component" value="Unassembled WGS sequence"/>
</dbReference>
<evidence type="ECO:0000256" key="5">
    <source>
        <dbReference type="ARBA" id="ARBA00022989"/>
    </source>
</evidence>
<organism evidence="11 12">
    <name type="scientific">Flavobacterium plantiphilum</name>
    <dbReference type="NCBI Taxonomy" id="3163297"/>
    <lineage>
        <taxon>Bacteria</taxon>
        <taxon>Pseudomonadati</taxon>
        <taxon>Bacteroidota</taxon>
        <taxon>Flavobacteriia</taxon>
        <taxon>Flavobacteriales</taxon>
        <taxon>Flavobacteriaceae</taxon>
        <taxon>Flavobacterium</taxon>
    </lineage>
</organism>
<dbReference type="EMBL" id="JBELQA010000001">
    <property type="protein sequence ID" value="MFL9829527.1"/>
    <property type="molecule type" value="Genomic_DNA"/>
</dbReference>
<evidence type="ECO:0000256" key="6">
    <source>
        <dbReference type="ARBA" id="ARBA00023136"/>
    </source>
</evidence>
<keyword evidence="4 7" id="KW-0812">Transmembrane</keyword>
<proteinExistence type="inferred from homology"/>
<dbReference type="InterPro" id="IPR049278">
    <property type="entry name" value="MS_channel_C"/>
</dbReference>
<evidence type="ECO:0000259" key="10">
    <source>
        <dbReference type="Pfam" id="PF21088"/>
    </source>
</evidence>
<evidence type="ECO:0000256" key="4">
    <source>
        <dbReference type="ARBA" id="ARBA00022692"/>
    </source>
</evidence>
<dbReference type="RefSeq" id="WP_408079267.1">
    <property type="nucleotide sequence ID" value="NZ_JBELQA010000001.1"/>
</dbReference>